<proteinExistence type="predicted"/>
<protein>
    <submittedName>
        <fullName evidence="1">Uncharacterized protein</fullName>
    </submittedName>
</protein>
<dbReference type="Proteomes" id="UP001161707">
    <property type="component" value="Unassembled WGS sequence"/>
</dbReference>
<dbReference type="EMBL" id="JAOCIY010000051">
    <property type="protein sequence ID" value="MDH1481158.1"/>
    <property type="molecule type" value="Genomic_DNA"/>
</dbReference>
<dbReference type="RefSeq" id="WP_261659365.1">
    <property type="nucleotide sequence ID" value="NZ_CP104836.1"/>
</dbReference>
<accession>A0AA42R1H5</accession>
<evidence type="ECO:0000313" key="1">
    <source>
        <dbReference type="EMBL" id="MDH1481158.1"/>
    </source>
</evidence>
<name>A0AA42R1H5_ENTCL</name>
<comment type="caution">
    <text evidence="1">The sequence shown here is derived from an EMBL/GenBank/DDBJ whole genome shotgun (WGS) entry which is preliminary data.</text>
</comment>
<gene>
    <name evidence="1" type="ORF">N5E88_16965</name>
</gene>
<sequence length="325" mass="37590">MHYIDETLAKGIVKRDLRNWKGNASELMKTIDVITRELKNFKTRDLREEAILKKIKQMHFPFFHRYVPAIHSNSYGILSKVHDSDCVGLSKKYLKKCQESESKLLYEIHKQKKSMVNVFVALDDAGTIPGSLVICIFDLHSKEKSFHSVVNISRHCLERVVQRLGCQTLTDALEEILTGLVSLELTVRSYITRPPERECERKEFKIHVPTKNGALLLKIENPKASDKDAFLDSNLVTWINKRQFFDEQEVTLKRFTIVNFVNYALNAPVLSYIQKDFQEKIDKLKVDGAFCVEFLINGFYYDSTEVMNAINAGNYLDNIIAFERL</sequence>
<organism evidence="1 2">
    <name type="scientific">Enterobacter cloacae</name>
    <dbReference type="NCBI Taxonomy" id="550"/>
    <lineage>
        <taxon>Bacteria</taxon>
        <taxon>Pseudomonadati</taxon>
        <taxon>Pseudomonadota</taxon>
        <taxon>Gammaproteobacteria</taxon>
        <taxon>Enterobacterales</taxon>
        <taxon>Enterobacteriaceae</taxon>
        <taxon>Enterobacter</taxon>
        <taxon>Enterobacter cloacae complex</taxon>
    </lineage>
</organism>
<reference evidence="1" key="1">
    <citation type="submission" date="2022-09" db="EMBL/GenBank/DDBJ databases">
        <title>Intensive care unit water sources are persistently colonized with multi-drug resistant bacteria and are the site of extensive horizontal gene transfer of antibiotic resistance genes.</title>
        <authorList>
            <person name="Diorio-Toth L."/>
        </authorList>
    </citation>
    <scope>NUCLEOTIDE SEQUENCE</scope>
    <source>
        <strain evidence="1">GD03711</strain>
    </source>
</reference>
<evidence type="ECO:0000313" key="2">
    <source>
        <dbReference type="Proteomes" id="UP001161707"/>
    </source>
</evidence>
<dbReference type="AlphaFoldDB" id="A0AA42R1H5"/>